<evidence type="ECO:0000313" key="3">
    <source>
        <dbReference type="Proteomes" id="UP000265581"/>
    </source>
</evidence>
<proteinExistence type="predicted"/>
<dbReference type="Proteomes" id="UP000265581">
    <property type="component" value="Unassembled WGS sequence"/>
</dbReference>
<organism evidence="2 3">
    <name type="scientific">Aeromicrobium endophyticum</name>
    <dbReference type="NCBI Taxonomy" id="2292704"/>
    <lineage>
        <taxon>Bacteria</taxon>
        <taxon>Bacillati</taxon>
        <taxon>Actinomycetota</taxon>
        <taxon>Actinomycetes</taxon>
        <taxon>Propionibacteriales</taxon>
        <taxon>Nocardioidaceae</taxon>
        <taxon>Aeromicrobium</taxon>
    </lineage>
</organism>
<feature type="transmembrane region" description="Helical" evidence="1">
    <location>
        <begin position="259"/>
        <end position="281"/>
    </location>
</feature>
<dbReference type="OrthoDB" id="9792271at2"/>
<keyword evidence="1" id="KW-0472">Membrane</keyword>
<reference evidence="2 3" key="1">
    <citation type="submission" date="2018-08" db="EMBL/GenBank/DDBJ databases">
        <title>Aeromicrobium sp. M2KJ-4, whole genome shotgun sequence.</title>
        <authorList>
            <person name="Tuo L."/>
        </authorList>
    </citation>
    <scope>NUCLEOTIDE SEQUENCE [LARGE SCALE GENOMIC DNA]</scope>
    <source>
        <strain evidence="2 3">M2KJ-4</strain>
    </source>
</reference>
<dbReference type="RefSeq" id="WP_119702650.1">
    <property type="nucleotide sequence ID" value="NZ_JBHSOI010000001.1"/>
</dbReference>
<keyword evidence="1" id="KW-1133">Transmembrane helix</keyword>
<protein>
    <submittedName>
        <fullName evidence="2">Bile acid:sodium symporter</fullName>
    </submittedName>
</protein>
<feature type="transmembrane region" description="Helical" evidence="1">
    <location>
        <begin position="161"/>
        <end position="178"/>
    </location>
</feature>
<comment type="caution">
    <text evidence="2">The sequence shown here is derived from an EMBL/GenBank/DDBJ whole genome shotgun (WGS) entry which is preliminary data.</text>
</comment>
<name>A0A371PAJ2_9ACTN</name>
<dbReference type="PANTHER" id="PTHR18640:SF5">
    <property type="entry name" value="SODIUM_BILE ACID COTRANSPORTER 7"/>
    <property type="match status" value="1"/>
</dbReference>
<gene>
    <name evidence="2" type="ORF">DX116_02660</name>
</gene>
<dbReference type="Gene3D" id="1.20.1530.20">
    <property type="match status" value="1"/>
</dbReference>
<feature type="transmembrane region" description="Helical" evidence="1">
    <location>
        <begin position="34"/>
        <end position="53"/>
    </location>
</feature>
<dbReference type="Pfam" id="PF13593">
    <property type="entry name" value="SBF_like"/>
    <property type="match status" value="1"/>
</dbReference>
<dbReference type="InterPro" id="IPR016833">
    <property type="entry name" value="Put_Na-Bile_cotransptr"/>
</dbReference>
<feature type="transmembrane region" description="Helical" evidence="1">
    <location>
        <begin position="96"/>
        <end position="117"/>
    </location>
</feature>
<evidence type="ECO:0000256" key="1">
    <source>
        <dbReference type="SAM" id="Phobius"/>
    </source>
</evidence>
<dbReference type="GO" id="GO:0005886">
    <property type="term" value="C:plasma membrane"/>
    <property type="evidence" value="ECO:0007669"/>
    <property type="project" value="TreeGrafter"/>
</dbReference>
<dbReference type="PANTHER" id="PTHR18640">
    <property type="entry name" value="SOLUTE CARRIER FAMILY 10 MEMBER 7"/>
    <property type="match status" value="1"/>
</dbReference>
<accession>A0A371PAJ2</accession>
<dbReference type="AlphaFoldDB" id="A0A371PAJ2"/>
<dbReference type="EMBL" id="QUBR01000001">
    <property type="protein sequence ID" value="REK72538.1"/>
    <property type="molecule type" value="Genomic_DNA"/>
</dbReference>
<feature type="transmembrane region" description="Helical" evidence="1">
    <location>
        <begin position="287"/>
        <end position="308"/>
    </location>
</feature>
<feature type="transmembrane region" description="Helical" evidence="1">
    <location>
        <begin position="65"/>
        <end position="84"/>
    </location>
</feature>
<keyword evidence="1" id="KW-0812">Transmembrane</keyword>
<feature type="transmembrane region" description="Helical" evidence="1">
    <location>
        <begin position="124"/>
        <end position="149"/>
    </location>
</feature>
<evidence type="ECO:0000313" key="2">
    <source>
        <dbReference type="EMBL" id="REK72538.1"/>
    </source>
</evidence>
<keyword evidence="3" id="KW-1185">Reference proteome</keyword>
<dbReference type="InterPro" id="IPR038770">
    <property type="entry name" value="Na+/solute_symporter_sf"/>
</dbReference>
<dbReference type="PIRSF" id="PIRSF026166">
    <property type="entry name" value="UCP026166"/>
    <property type="match status" value="1"/>
</dbReference>
<feature type="transmembrane region" description="Helical" evidence="1">
    <location>
        <begin position="224"/>
        <end position="247"/>
    </location>
</feature>
<sequence length="321" mass="33821">MRLRLDPLIAAILVAALVASFVPATGDVLDVLKRAAVIAIGLLFFLYGARLSTAETLSGLTRWKLHIVTLATTFAAFPLVGLALQPLGGNLLTPTLASGVLLLCLVPSTVQSCIVYTRIAGGNVAGAVVSASMSNLVGVFLTPVLVALLMSADATVDTGSVVRIVLQLFAPFVLGQLLRPLIGSFVTRRDAQLRLFDRGSIVLVVFVAFSEASDAHIWSSQSAWSVLAVALVCAVLLALAMGWSLLAGRVLRLPRPDRVALLFCGSNKSLASGLPIASVLFAPDEVALIVLPLMLYHQMQIITGAVIARRLAPPDTLRAVR</sequence>
<feature type="transmembrane region" description="Helical" evidence="1">
    <location>
        <begin position="199"/>
        <end position="218"/>
    </location>
</feature>